<dbReference type="EMBL" id="JBHTIU010000001">
    <property type="protein sequence ID" value="MFD0867527.1"/>
    <property type="molecule type" value="Genomic_DNA"/>
</dbReference>
<reference evidence="3" key="1">
    <citation type="journal article" date="2019" name="Int. J. Syst. Evol. Microbiol.">
        <title>The Global Catalogue of Microorganisms (GCM) 10K type strain sequencing project: providing services to taxonomists for standard genome sequencing and annotation.</title>
        <authorList>
            <consortium name="The Broad Institute Genomics Platform"/>
            <consortium name="The Broad Institute Genome Sequencing Center for Infectious Disease"/>
            <person name="Wu L."/>
            <person name="Ma J."/>
        </authorList>
    </citation>
    <scope>NUCLEOTIDE SEQUENCE [LARGE SCALE GENOMIC DNA]</scope>
    <source>
        <strain evidence="3">CCUG 57263</strain>
    </source>
</reference>
<accession>A0ABW3D563</accession>
<evidence type="ECO:0000313" key="3">
    <source>
        <dbReference type="Proteomes" id="UP001597120"/>
    </source>
</evidence>
<dbReference type="InterPro" id="IPR036390">
    <property type="entry name" value="WH_DNA-bd_sf"/>
</dbReference>
<dbReference type="PANTHER" id="PTHR43252:SF2">
    <property type="entry name" value="TRANSCRIPTION REGULATOR, PADR-LIKE FAMILY"/>
    <property type="match status" value="1"/>
</dbReference>
<sequence length="179" mass="20796">MTRAMVLGLLKTHGPMSGYEIQQMMESSQTDIWAYVKPASIYHALKKMQEEGKVVLEKVENTGLRTRSIFRITEIGEDELNQLLINSFSYSSVVFPAAFYTALTFMENLDNEEILNSLEKQKEEIINIFNKMKVGYELKQKALGKIPDHIHVIFNNMYEQCELQLKSIEEIIRLIRDEK</sequence>
<dbReference type="Pfam" id="PF03551">
    <property type="entry name" value="PadR"/>
    <property type="match status" value="1"/>
</dbReference>
<keyword evidence="3" id="KW-1185">Reference proteome</keyword>
<dbReference type="Gene3D" id="1.10.10.10">
    <property type="entry name" value="Winged helix-like DNA-binding domain superfamily/Winged helix DNA-binding domain"/>
    <property type="match status" value="1"/>
</dbReference>
<comment type="caution">
    <text evidence="2">The sequence shown here is derived from an EMBL/GenBank/DDBJ whole genome shotgun (WGS) entry which is preliminary data.</text>
</comment>
<dbReference type="PANTHER" id="PTHR43252">
    <property type="entry name" value="TRANSCRIPTIONAL REGULATOR YQJI"/>
    <property type="match status" value="1"/>
</dbReference>
<organism evidence="2 3">
    <name type="scientific">Paenibacillus residui</name>
    <dbReference type="NCBI Taxonomy" id="629724"/>
    <lineage>
        <taxon>Bacteria</taxon>
        <taxon>Bacillati</taxon>
        <taxon>Bacillota</taxon>
        <taxon>Bacilli</taxon>
        <taxon>Bacillales</taxon>
        <taxon>Paenibacillaceae</taxon>
        <taxon>Paenibacillus</taxon>
    </lineage>
</organism>
<evidence type="ECO:0000259" key="1">
    <source>
        <dbReference type="Pfam" id="PF03551"/>
    </source>
</evidence>
<dbReference type="SUPFAM" id="SSF46785">
    <property type="entry name" value="Winged helix' DNA-binding domain"/>
    <property type="match status" value="1"/>
</dbReference>
<feature type="domain" description="Transcription regulator PadR N-terminal" evidence="1">
    <location>
        <begin position="6"/>
        <end position="81"/>
    </location>
</feature>
<evidence type="ECO:0000313" key="2">
    <source>
        <dbReference type="EMBL" id="MFD0867527.1"/>
    </source>
</evidence>
<dbReference type="Proteomes" id="UP001597120">
    <property type="component" value="Unassembled WGS sequence"/>
</dbReference>
<gene>
    <name evidence="2" type="ORF">ACFQ03_00015</name>
</gene>
<protein>
    <submittedName>
        <fullName evidence="2">PadR family transcriptional regulator</fullName>
    </submittedName>
</protein>
<name>A0ABW3D563_9BACL</name>
<dbReference type="RefSeq" id="WP_379285275.1">
    <property type="nucleotide sequence ID" value="NZ_JBHTIU010000001.1"/>
</dbReference>
<dbReference type="InterPro" id="IPR036388">
    <property type="entry name" value="WH-like_DNA-bd_sf"/>
</dbReference>
<proteinExistence type="predicted"/>
<dbReference type="InterPro" id="IPR005149">
    <property type="entry name" value="Tscrpt_reg_PadR_N"/>
</dbReference>